<proteinExistence type="predicted"/>
<feature type="region of interest" description="Disordered" evidence="1">
    <location>
        <begin position="343"/>
        <end position="368"/>
    </location>
</feature>
<feature type="region of interest" description="Disordered" evidence="1">
    <location>
        <begin position="392"/>
        <end position="416"/>
    </location>
</feature>
<dbReference type="Proteomes" id="UP001292094">
    <property type="component" value="Unassembled WGS sequence"/>
</dbReference>
<reference evidence="2" key="1">
    <citation type="submission" date="2023-11" db="EMBL/GenBank/DDBJ databases">
        <title>Genome assemblies of two species of porcelain crab, Petrolisthes cinctipes and Petrolisthes manimaculis (Anomura: Porcellanidae).</title>
        <authorList>
            <person name="Angst P."/>
        </authorList>
    </citation>
    <scope>NUCLEOTIDE SEQUENCE</scope>
    <source>
        <strain evidence="2">PB745_02</strain>
        <tissue evidence="2">Gill</tissue>
    </source>
</reference>
<feature type="compositionally biased region" description="Polar residues" evidence="1">
    <location>
        <begin position="106"/>
        <end position="118"/>
    </location>
</feature>
<feature type="compositionally biased region" description="Acidic residues" evidence="1">
    <location>
        <begin position="235"/>
        <end position="245"/>
    </location>
</feature>
<feature type="region of interest" description="Disordered" evidence="1">
    <location>
        <begin position="235"/>
        <end position="284"/>
    </location>
</feature>
<dbReference type="AlphaFoldDB" id="A0AAE1PNQ0"/>
<dbReference type="EMBL" id="JAWZYT010001488">
    <property type="protein sequence ID" value="KAK4311728.1"/>
    <property type="molecule type" value="Genomic_DNA"/>
</dbReference>
<name>A0AAE1PNQ0_9EUCA</name>
<feature type="compositionally biased region" description="Low complexity" evidence="1">
    <location>
        <begin position="63"/>
        <end position="95"/>
    </location>
</feature>
<comment type="caution">
    <text evidence="2">The sequence shown here is derived from an EMBL/GenBank/DDBJ whole genome shotgun (WGS) entry which is preliminary data.</text>
</comment>
<protein>
    <submittedName>
        <fullName evidence="2">Uncharacterized protein</fullName>
    </submittedName>
</protein>
<accession>A0AAE1PNQ0</accession>
<gene>
    <name evidence="2" type="ORF">Pmani_016784</name>
</gene>
<feature type="compositionally biased region" description="Polar residues" evidence="1">
    <location>
        <begin position="1"/>
        <end position="11"/>
    </location>
</feature>
<feature type="compositionally biased region" description="Gly residues" evidence="1">
    <location>
        <begin position="275"/>
        <end position="284"/>
    </location>
</feature>
<organism evidence="2 3">
    <name type="scientific">Petrolisthes manimaculis</name>
    <dbReference type="NCBI Taxonomy" id="1843537"/>
    <lineage>
        <taxon>Eukaryota</taxon>
        <taxon>Metazoa</taxon>
        <taxon>Ecdysozoa</taxon>
        <taxon>Arthropoda</taxon>
        <taxon>Crustacea</taxon>
        <taxon>Multicrustacea</taxon>
        <taxon>Malacostraca</taxon>
        <taxon>Eumalacostraca</taxon>
        <taxon>Eucarida</taxon>
        <taxon>Decapoda</taxon>
        <taxon>Pleocyemata</taxon>
        <taxon>Anomura</taxon>
        <taxon>Galatheoidea</taxon>
        <taxon>Porcellanidae</taxon>
        <taxon>Petrolisthes</taxon>
    </lineage>
</organism>
<feature type="compositionally biased region" description="Low complexity" evidence="1">
    <location>
        <begin position="343"/>
        <end position="357"/>
    </location>
</feature>
<feature type="compositionally biased region" description="Basic residues" evidence="1">
    <location>
        <begin position="392"/>
        <end position="410"/>
    </location>
</feature>
<keyword evidence="3" id="KW-1185">Reference proteome</keyword>
<feature type="compositionally biased region" description="Polar residues" evidence="1">
    <location>
        <begin position="22"/>
        <end position="47"/>
    </location>
</feature>
<sequence>MTPPIQASTTPSPQPFLWAPQFQPSLSPQEEHSLSPQHRQTSSTSPDSEYHLRSLSPQQLSVPVSPLQQTSLSPLQQTSLSSPQQTTLSPQQVTQKSPIYPRAPSPTHQHPLFTSQRSPLLLPDSHSYQKVISQQPLKVQPPEVAHHAPPSVLICREITSTTATQVPQPSLHVGVEEDRCGRRRAAVGGGEEQVWVEEGGCGHMSGRVGGMLGIVLSVVGNCMRSVEPARKNLIEDPELVTEAQEEPSSTSASSSSSVNSRHGLQETPEGCQQEGRGGGGGGGVVAMGGVNNNLYIIEEYTGVEENGEDRNRDAVVSVSSHSGHSPILETAHVHSTNYHYHRNNNNNYTKNNKNSKTVSKKGSGKVDKVVKGSTTNKRPLVLVCETQTGIHPNHHHNHHHHKHHHSHSHHGPVTTGKCKGVVVERPVSGR</sequence>
<feature type="compositionally biased region" description="Low complexity" evidence="1">
    <location>
        <begin position="248"/>
        <end position="260"/>
    </location>
</feature>
<evidence type="ECO:0000313" key="2">
    <source>
        <dbReference type="EMBL" id="KAK4311728.1"/>
    </source>
</evidence>
<feature type="region of interest" description="Disordered" evidence="1">
    <location>
        <begin position="1"/>
        <end position="118"/>
    </location>
</feature>
<evidence type="ECO:0000313" key="3">
    <source>
        <dbReference type="Proteomes" id="UP001292094"/>
    </source>
</evidence>
<evidence type="ECO:0000256" key="1">
    <source>
        <dbReference type="SAM" id="MobiDB-lite"/>
    </source>
</evidence>